<feature type="transmembrane region" description="Helical" evidence="1">
    <location>
        <begin position="6"/>
        <end position="22"/>
    </location>
</feature>
<reference evidence="3" key="3">
    <citation type="submission" date="2020-01" db="EMBL/GenBank/DDBJ databases">
        <authorList>
            <person name="Cousin F.J."/>
            <person name="Le Guellec R."/>
            <person name="Cretenet M."/>
        </authorList>
    </citation>
    <scope>NUCLEOTIDE SEQUENCE</scope>
    <source>
        <strain evidence="3">UCMA 15228</strain>
    </source>
</reference>
<feature type="transmembrane region" description="Helical" evidence="1">
    <location>
        <begin position="42"/>
        <end position="60"/>
    </location>
</feature>
<keyword evidence="1" id="KW-0472">Membrane</keyword>
<dbReference type="EMBL" id="SDWY01000004">
    <property type="protein sequence ID" value="MDN6900903.1"/>
    <property type="molecule type" value="Genomic_DNA"/>
</dbReference>
<keyword evidence="4" id="KW-1185">Reference proteome</keyword>
<dbReference type="Proteomes" id="UP000286907">
    <property type="component" value="Chromosome"/>
</dbReference>
<evidence type="ECO:0000313" key="5">
    <source>
        <dbReference type="Proteomes" id="UP001167919"/>
    </source>
</evidence>
<keyword evidence="1" id="KW-0812">Transmembrane</keyword>
<reference evidence="2" key="2">
    <citation type="submission" date="2019-01" db="EMBL/GenBank/DDBJ databases">
        <title>Oenococcus sicerae UCMA17102.</title>
        <authorList>
            <person name="Cousin F.J."/>
            <person name="Le Guellec R."/>
            <person name="Cretenet M."/>
        </authorList>
    </citation>
    <scope>NUCLEOTIDE SEQUENCE</scope>
    <source>
        <strain evidence="2">UCMA17102</strain>
    </source>
</reference>
<reference evidence="3 4" key="1">
    <citation type="journal article" date="2019" name="Syst. Appl. Microbiol.">
        <title>Oenococcus sicerae sp. nov., isolated from French cider.</title>
        <authorList>
            <person name="Cousin F.J."/>
            <person name="Le Guellec R."/>
            <person name="Chagnot C."/>
            <person name="Goux D."/>
            <person name="Dalmasso M."/>
            <person name="Laplace J.M."/>
            <person name="Cretenet M."/>
        </authorList>
    </citation>
    <scope>NUCLEOTIDE SEQUENCE [LARGE SCALE GENOMIC DNA]</scope>
    <source>
        <strain evidence="3 4">UCMA 15228</strain>
    </source>
</reference>
<keyword evidence="1" id="KW-1133">Transmembrane helix</keyword>
<proteinExistence type="predicted"/>
<protein>
    <submittedName>
        <fullName evidence="2">Uncharacterized protein</fullName>
    </submittedName>
</protein>
<name>A0AAJ1RA38_9LACO</name>
<sequence length="93" mass="10501">MTIIGIILAIVDLVLGLFLYTHQKKLLLWDEATYPQVKDITLKNGSTLIVLGIIAIIAVIKNSDLFLLICAVLSMIFAWIFLYQLYQLMNSSK</sequence>
<evidence type="ECO:0000313" key="4">
    <source>
        <dbReference type="Proteomes" id="UP000286907"/>
    </source>
</evidence>
<dbReference type="AlphaFoldDB" id="A0AAJ1RA38"/>
<evidence type="ECO:0000313" key="3">
    <source>
        <dbReference type="EMBL" id="QAS69179.1"/>
    </source>
</evidence>
<organism evidence="2 5">
    <name type="scientific">Oenococcus sicerae</name>
    <dbReference type="NCBI Taxonomy" id="2203724"/>
    <lineage>
        <taxon>Bacteria</taxon>
        <taxon>Bacillati</taxon>
        <taxon>Bacillota</taxon>
        <taxon>Bacilli</taxon>
        <taxon>Lactobacillales</taxon>
        <taxon>Lactobacillaceae</taxon>
        <taxon>Oenococcus</taxon>
    </lineage>
</organism>
<evidence type="ECO:0000313" key="2">
    <source>
        <dbReference type="EMBL" id="MDN6900903.1"/>
    </source>
</evidence>
<evidence type="ECO:0000256" key="1">
    <source>
        <dbReference type="SAM" id="Phobius"/>
    </source>
</evidence>
<dbReference type="EMBL" id="CP029684">
    <property type="protein sequence ID" value="QAS69179.1"/>
    <property type="molecule type" value="Genomic_DNA"/>
</dbReference>
<accession>A0AAJ1RA38</accession>
<dbReference type="RefSeq" id="WP_128685066.1">
    <property type="nucleotide sequence ID" value="NZ_CP029684.2"/>
</dbReference>
<feature type="transmembrane region" description="Helical" evidence="1">
    <location>
        <begin position="66"/>
        <end position="86"/>
    </location>
</feature>
<gene>
    <name evidence="3" type="ORF">DLJ48_00875</name>
    <name evidence="2" type="ORF">EVC35_07890</name>
</gene>
<dbReference type="Proteomes" id="UP001167919">
    <property type="component" value="Unassembled WGS sequence"/>
</dbReference>